<accession>A0A480TZJ9</accession>
<dbReference type="InterPro" id="IPR004108">
    <property type="entry name" value="Fe_hydrogenase_lsu_C"/>
</dbReference>
<sequence>MTQSGPGHTSSGPPGACAEHAASIVSLASQTAAPGQQRLVVISVSPQSQASLAVRFQLNPTDTARKLTAFFKRIGAHYVFDTAFSRNFSLLESQREFVRRFRGQAGSQQALPVLTSACPGWICYAEKTHGRALLPHISTARSPQQVMGALVKDFFAQQQHLTPDKIYHVAVMPCHDKKLEASRPDFFSQEHQTRDVDCVITTGEVLKLLEEEGVSLSALEPAALDSLYVVTHGSGGQDACPVSGCPHLGAAQGTLFRGATVLPLLCHGFLLAGPASAPWSVSVPRDS</sequence>
<comment type="similarity">
    <text evidence="1">Belongs to the NARF family.</text>
</comment>
<dbReference type="SUPFAM" id="SSF53920">
    <property type="entry name" value="Fe-only hydrogenase"/>
    <property type="match status" value="1"/>
</dbReference>
<evidence type="ECO:0000313" key="3">
    <source>
        <dbReference type="EMBL" id="HDB63999.1"/>
    </source>
</evidence>
<protein>
    <submittedName>
        <fullName evidence="3">Cytosolic Fe-S cluster assembly factor NARFL isoform 1</fullName>
    </submittedName>
</protein>
<feature type="domain" description="Iron hydrogenase large subunit C-terminal" evidence="2">
    <location>
        <begin position="40"/>
        <end position="235"/>
    </location>
</feature>
<dbReference type="Gene3D" id="3.40.50.1780">
    <property type="match status" value="2"/>
</dbReference>
<dbReference type="InterPro" id="IPR050340">
    <property type="entry name" value="Cytosolic_Fe-S_CAF"/>
</dbReference>
<evidence type="ECO:0000259" key="2">
    <source>
        <dbReference type="Pfam" id="PF02906"/>
    </source>
</evidence>
<dbReference type="InterPro" id="IPR009016">
    <property type="entry name" value="Fe_hydrogenase"/>
</dbReference>
<dbReference type="EMBL" id="DQIR01158061">
    <property type="protein sequence ID" value="HDB13538.1"/>
    <property type="molecule type" value="Transcribed_RNA"/>
</dbReference>
<dbReference type="Pfam" id="PF02906">
    <property type="entry name" value="Fe_hyd_lg_C"/>
    <property type="match status" value="1"/>
</dbReference>
<dbReference type="EMBL" id="DQIR01208522">
    <property type="protein sequence ID" value="HDB63999.1"/>
    <property type="molecule type" value="Transcribed_RNA"/>
</dbReference>
<organism evidence="3">
    <name type="scientific">Sus scrofa</name>
    <name type="common">Pig</name>
    <dbReference type="NCBI Taxonomy" id="9823"/>
    <lineage>
        <taxon>Eukaryota</taxon>
        <taxon>Metazoa</taxon>
        <taxon>Chordata</taxon>
        <taxon>Craniata</taxon>
        <taxon>Vertebrata</taxon>
        <taxon>Euteleostomi</taxon>
        <taxon>Mammalia</taxon>
        <taxon>Eutheria</taxon>
        <taxon>Laurasiatheria</taxon>
        <taxon>Artiodactyla</taxon>
        <taxon>Suina</taxon>
        <taxon>Suidae</taxon>
        <taxon>Sus</taxon>
    </lineage>
</organism>
<dbReference type="AlphaFoldDB" id="A0A480TZJ9"/>
<evidence type="ECO:0000256" key="1">
    <source>
        <dbReference type="ARBA" id="ARBA00006596"/>
    </source>
</evidence>
<proteinExistence type="inferred from homology"/>
<name>A0A480TZJ9_PIG</name>
<dbReference type="PANTHER" id="PTHR11615">
    <property type="entry name" value="NITRATE, FORMATE, IRON DEHYDROGENASE"/>
    <property type="match status" value="1"/>
</dbReference>
<reference evidence="3" key="1">
    <citation type="journal article" date="2019" name="PeerJ">
        <title>Genes of the pig, Sus scrofa, reconstructed with EvidentialGene.</title>
        <authorList>
            <person name="Gilbert D.G."/>
        </authorList>
    </citation>
    <scope>NUCLEOTIDE SEQUENCE</scope>
</reference>